<sequence>MARARAHRVVAALRPRGGSPAQDR</sequence>
<proteinExistence type="predicted"/>
<protein>
    <submittedName>
        <fullName evidence="2">Uncharacterized protein</fullName>
    </submittedName>
</protein>
<name>A0A0A9ERI8_ARUDO</name>
<organism evidence="2">
    <name type="scientific">Arundo donax</name>
    <name type="common">Giant reed</name>
    <name type="synonym">Donax arundinaceus</name>
    <dbReference type="NCBI Taxonomy" id="35708"/>
    <lineage>
        <taxon>Eukaryota</taxon>
        <taxon>Viridiplantae</taxon>
        <taxon>Streptophyta</taxon>
        <taxon>Embryophyta</taxon>
        <taxon>Tracheophyta</taxon>
        <taxon>Spermatophyta</taxon>
        <taxon>Magnoliopsida</taxon>
        <taxon>Liliopsida</taxon>
        <taxon>Poales</taxon>
        <taxon>Poaceae</taxon>
        <taxon>PACMAD clade</taxon>
        <taxon>Arundinoideae</taxon>
        <taxon>Arundineae</taxon>
        <taxon>Arundo</taxon>
    </lineage>
</organism>
<feature type="region of interest" description="Disordered" evidence="1">
    <location>
        <begin position="1"/>
        <end position="24"/>
    </location>
</feature>
<evidence type="ECO:0000256" key="1">
    <source>
        <dbReference type="SAM" id="MobiDB-lite"/>
    </source>
</evidence>
<reference evidence="2" key="2">
    <citation type="journal article" date="2015" name="Data Brief">
        <title>Shoot transcriptome of the giant reed, Arundo donax.</title>
        <authorList>
            <person name="Barrero R.A."/>
            <person name="Guerrero F.D."/>
            <person name="Moolhuijzen P."/>
            <person name="Goolsby J.A."/>
            <person name="Tidwell J."/>
            <person name="Bellgard S.E."/>
            <person name="Bellgard M.I."/>
        </authorList>
    </citation>
    <scope>NUCLEOTIDE SEQUENCE</scope>
    <source>
        <tissue evidence="2">Shoot tissue taken approximately 20 cm above the soil surface</tissue>
    </source>
</reference>
<evidence type="ECO:0000313" key="2">
    <source>
        <dbReference type="EMBL" id="JAD98607.1"/>
    </source>
</evidence>
<accession>A0A0A9ERI8</accession>
<dbReference type="EMBL" id="GBRH01199288">
    <property type="protein sequence ID" value="JAD98607.1"/>
    <property type="molecule type" value="Transcribed_RNA"/>
</dbReference>
<dbReference type="AlphaFoldDB" id="A0A0A9ERI8"/>
<reference evidence="2" key="1">
    <citation type="submission" date="2014-09" db="EMBL/GenBank/DDBJ databases">
        <authorList>
            <person name="Magalhaes I.L.F."/>
            <person name="Oliveira U."/>
            <person name="Santos F.R."/>
            <person name="Vidigal T.H.D.A."/>
            <person name="Brescovit A.D."/>
            <person name="Santos A.J."/>
        </authorList>
    </citation>
    <scope>NUCLEOTIDE SEQUENCE</scope>
    <source>
        <tissue evidence="2">Shoot tissue taken approximately 20 cm above the soil surface</tissue>
    </source>
</reference>